<dbReference type="EMBL" id="JAPFFF010000007">
    <property type="protein sequence ID" value="KAK8885494.1"/>
    <property type="molecule type" value="Genomic_DNA"/>
</dbReference>
<reference evidence="2 3" key="1">
    <citation type="submission" date="2024-04" db="EMBL/GenBank/DDBJ databases">
        <title>Tritrichomonas musculus Genome.</title>
        <authorList>
            <person name="Alves-Ferreira E."/>
            <person name="Grigg M."/>
            <person name="Lorenzi H."/>
            <person name="Galac M."/>
        </authorList>
    </citation>
    <scope>NUCLEOTIDE SEQUENCE [LARGE SCALE GENOMIC DNA]</scope>
    <source>
        <strain evidence="2 3">EAF2021</strain>
    </source>
</reference>
<feature type="compositionally biased region" description="Polar residues" evidence="1">
    <location>
        <begin position="116"/>
        <end position="126"/>
    </location>
</feature>
<feature type="compositionally biased region" description="Low complexity" evidence="1">
    <location>
        <begin position="134"/>
        <end position="143"/>
    </location>
</feature>
<evidence type="ECO:0000256" key="1">
    <source>
        <dbReference type="SAM" id="MobiDB-lite"/>
    </source>
</evidence>
<proteinExistence type="predicted"/>
<feature type="region of interest" description="Disordered" evidence="1">
    <location>
        <begin position="372"/>
        <end position="422"/>
    </location>
</feature>
<dbReference type="Proteomes" id="UP001470230">
    <property type="component" value="Unassembled WGS sequence"/>
</dbReference>
<protein>
    <recommendedName>
        <fullName evidence="4">Leucine Rich Repeat family protein</fullName>
    </recommendedName>
</protein>
<dbReference type="InterPro" id="IPR032675">
    <property type="entry name" value="LRR_dom_sf"/>
</dbReference>
<comment type="caution">
    <text evidence="2">The sequence shown here is derived from an EMBL/GenBank/DDBJ whole genome shotgun (WGS) entry which is preliminary data.</text>
</comment>
<dbReference type="PANTHER" id="PTHR24112">
    <property type="entry name" value="LEUCINE-RICH REPEAT, ISOFORM F-RELATED"/>
    <property type="match status" value="1"/>
</dbReference>
<feature type="compositionally biased region" description="Basic and acidic residues" evidence="1">
    <location>
        <begin position="372"/>
        <end position="384"/>
    </location>
</feature>
<evidence type="ECO:0000313" key="3">
    <source>
        <dbReference type="Proteomes" id="UP001470230"/>
    </source>
</evidence>
<dbReference type="Gene3D" id="3.80.10.10">
    <property type="entry name" value="Ribonuclease Inhibitor"/>
    <property type="match status" value="1"/>
</dbReference>
<dbReference type="InterPro" id="IPR051279">
    <property type="entry name" value="PP1-Reg/Actin-Interact_Protein"/>
</dbReference>
<name>A0ABR2K305_9EUKA</name>
<evidence type="ECO:0008006" key="4">
    <source>
        <dbReference type="Google" id="ProtNLM"/>
    </source>
</evidence>
<evidence type="ECO:0000313" key="2">
    <source>
        <dbReference type="EMBL" id="KAK8885494.1"/>
    </source>
</evidence>
<dbReference type="PANTHER" id="PTHR24112:SF64">
    <property type="entry name" value="CHROMOSOME UNDETERMINED SCAFFOLD_46, WHOLE GENOME SHOTGUN SEQUENCE"/>
    <property type="match status" value="1"/>
</dbReference>
<sequence>MISDAAGSGGHFTPSTIRGSSNKLLKAFYQHINTKIEVIIYSDWARKPGKKRRTESQQTRFVVATTSSLYICKPGVITSVKIAQLFHWITIKTFSVDADTHEITLSFNIGSSPPIQANSNLSSEECGNNKGSRKSIGIKSSPSNKSETDRSTITLIIDDYITFTEKCVSYLRSILPLYYPLKISIPLELFNSTTAFPSAPAQIVDLYISQCKAMNENIDITDITMMKHDIHHGKPFVIDRSLQTENQVDAMCKALMYSPLIKKARIGGKNFDQLFSKIGQIISLNMGLQELEIFKCKMSSTAKSQFEYFLRMMHRSSIQSLTLNEVPLNGKNAELLATHLLSMQITSLTFDDCQFGKNILLLFHRTIREASSKNDNADKNKKTETNIGNANEKNSKEKPISDQTNNSNDDDDSDYYSDSYSSNKDVNVDNDFASSYGCSKFDVQDLIIKDDMIVSLPQVSQIINLCVLSSLTTLVLVECQLDITNFFESMNETLSICNNNNISEPIKLISIDLSRNKCSSSFTGEYILPTKLEELRLRKIIWEGDSLVNFLKNQKFVSWVDLDLSKCCLSDLQITNFLKKSPSKPPSLFIRSFKWNGNPIFVKFLEFLTEFKFLQIISLNNCNFPKNDKETILSTLANLVSRTNLQWLSIDKTMSPFGSKTLRILKDVLCHHQTIKRIDISDDSIGDDGLSILKEIVTVNTRISQISFDGCEVSDYSYLVSFLSYIAQLPYLTAIGKPKKEMNRLCEKFGKKVKKDLKVVWGKITEKHQVTIISSGKSFATIDTLNENDDDDNFIYNIALKASGDISSTTSALISSAANDSSASIGGPGSESDASSFANKPEMTLLETNWDIQIDIQADGGADEWDQLRYRYSFANLTGLEALRPKNTENDLIQFETV</sequence>
<accession>A0ABR2K305</accession>
<keyword evidence="3" id="KW-1185">Reference proteome</keyword>
<organism evidence="2 3">
    <name type="scientific">Tritrichomonas musculus</name>
    <dbReference type="NCBI Taxonomy" id="1915356"/>
    <lineage>
        <taxon>Eukaryota</taxon>
        <taxon>Metamonada</taxon>
        <taxon>Parabasalia</taxon>
        <taxon>Tritrichomonadida</taxon>
        <taxon>Tritrichomonadidae</taxon>
        <taxon>Tritrichomonas</taxon>
    </lineage>
</organism>
<feature type="region of interest" description="Disordered" evidence="1">
    <location>
        <begin position="116"/>
        <end position="147"/>
    </location>
</feature>
<gene>
    <name evidence="2" type="ORF">M9Y10_040943</name>
</gene>
<dbReference type="SUPFAM" id="SSF52047">
    <property type="entry name" value="RNI-like"/>
    <property type="match status" value="2"/>
</dbReference>